<evidence type="ECO:0000259" key="6">
    <source>
        <dbReference type="Pfam" id="PF07687"/>
    </source>
</evidence>
<feature type="domain" description="Peptidase M20 dimerisation" evidence="6">
    <location>
        <begin position="175"/>
        <end position="267"/>
    </location>
</feature>
<dbReference type="InterPro" id="IPR001261">
    <property type="entry name" value="ArgE/DapE_CS"/>
</dbReference>
<dbReference type="Pfam" id="PF01546">
    <property type="entry name" value="Peptidase_M20"/>
    <property type="match status" value="1"/>
</dbReference>
<dbReference type="Pfam" id="PF07687">
    <property type="entry name" value="M20_dimer"/>
    <property type="match status" value="1"/>
</dbReference>
<dbReference type="Gene3D" id="3.30.70.360">
    <property type="match status" value="1"/>
</dbReference>
<dbReference type="PANTHER" id="PTHR43808">
    <property type="entry name" value="ACETYLORNITHINE DEACETYLASE"/>
    <property type="match status" value="1"/>
</dbReference>
<comment type="cofactor">
    <cofactor evidence="1">
        <name>Zn(2+)</name>
        <dbReference type="ChEBI" id="CHEBI:29105"/>
    </cofactor>
</comment>
<evidence type="ECO:0000256" key="5">
    <source>
        <dbReference type="PIRSR" id="PIRSR037238-1"/>
    </source>
</evidence>
<dbReference type="RefSeq" id="WP_040751789.1">
    <property type="nucleotide sequence ID" value="NZ_JACHIT010000002.1"/>
</dbReference>
<dbReference type="InterPro" id="IPR017150">
    <property type="entry name" value="Pept_M20_glutamate_carboxypep"/>
</dbReference>
<dbReference type="EC" id="3.4.17.11" evidence="7"/>
<dbReference type="GO" id="GO:0046872">
    <property type="term" value="F:metal ion binding"/>
    <property type="evidence" value="ECO:0007669"/>
    <property type="project" value="UniProtKB-KW"/>
</dbReference>
<organism evidence="7 8">
    <name type="scientific">Nocardia transvalensis</name>
    <dbReference type="NCBI Taxonomy" id="37333"/>
    <lineage>
        <taxon>Bacteria</taxon>
        <taxon>Bacillati</taxon>
        <taxon>Actinomycetota</taxon>
        <taxon>Actinomycetes</taxon>
        <taxon>Mycobacteriales</taxon>
        <taxon>Nocardiaceae</taxon>
        <taxon>Nocardia</taxon>
    </lineage>
</organism>
<evidence type="ECO:0000313" key="8">
    <source>
        <dbReference type="Proteomes" id="UP000540412"/>
    </source>
</evidence>
<dbReference type="SUPFAM" id="SSF53187">
    <property type="entry name" value="Zn-dependent exopeptidases"/>
    <property type="match status" value="1"/>
</dbReference>
<evidence type="ECO:0000313" key="7">
    <source>
        <dbReference type="EMBL" id="MBB5916846.1"/>
    </source>
</evidence>
<dbReference type="Proteomes" id="UP000540412">
    <property type="component" value="Unassembled WGS sequence"/>
</dbReference>
<feature type="active site" evidence="5">
    <location>
        <position position="84"/>
    </location>
</feature>
<sequence length="376" mass="38760">MGIDRAVLEHAENKLPAMLDWLRLLVSCESPSNDPRGLEACAALLQPWLSSALRRSVRLEAVGANVHLLAEAESPKVLLLGHFDTVWPVGTTVEWPFSISEGVASGPGAFDMKAGIVQAIAAIELLADASHVSVLLTSDEEVGSATSRGLIEEQARRSGAVLVCEPSADGGAVKTGRKGIANYRVGVRGKAAHAGLEPELGVNAGVELAHQILAISGLGNGGTSVTPTVLSAGTTVNTVPERAQCAVDARSWTTTDLERVDRAIFALAPRLPGAEVVVTGGIDRPPFEETVARSLYAETVAAAQDLGLVPPAAVRSGGGSDGNLTAAIGVPTLDGLGAVGGHPHARNEHVVVDAMPERAALLAALLTRLGDRSLSE</sequence>
<name>A0A7W9UKU1_9NOCA</name>
<comment type="caution">
    <text evidence="7">The sequence shown here is derived from an EMBL/GenBank/DDBJ whole genome shotgun (WGS) entry which is preliminary data.</text>
</comment>
<keyword evidence="3 7" id="KW-0378">Hydrolase</keyword>
<dbReference type="EMBL" id="JACHIT010000002">
    <property type="protein sequence ID" value="MBB5916846.1"/>
    <property type="molecule type" value="Genomic_DNA"/>
</dbReference>
<dbReference type="InterPro" id="IPR002933">
    <property type="entry name" value="Peptidase_M20"/>
</dbReference>
<dbReference type="GO" id="GO:0004180">
    <property type="term" value="F:carboxypeptidase activity"/>
    <property type="evidence" value="ECO:0007669"/>
    <property type="project" value="UniProtKB-KW"/>
</dbReference>
<gene>
    <name evidence="7" type="ORF">BJY24_005758</name>
</gene>
<evidence type="ECO:0000256" key="2">
    <source>
        <dbReference type="ARBA" id="ARBA00022723"/>
    </source>
</evidence>
<accession>A0A7W9UKU1</accession>
<keyword evidence="7" id="KW-0121">Carboxypeptidase</keyword>
<proteinExistence type="predicted"/>
<dbReference type="PIRSF" id="PIRSF037238">
    <property type="entry name" value="Carboxypeptidase_G2"/>
    <property type="match status" value="1"/>
</dbReference>
<dbReference type="InterPro" id="IPR011650">
    <property type="entry name" value="Peptidase_M20_dimer"/>
</dbReference>
<evidence type="ECO:0000256" key="1">
    <source>
        <dbReference type="ARBA" id="ARBA00001947"/>
    </source>
</evidence>
<dbReference type="SUPFAM" id="SSF55031">
    <property type="entry name" value="Bacterial exopeptidase dimerisation domain"/>
    <property type="match status" value="1"/>
</dbReference>
<protein>
    <submittedName>
        <fullName evidence="7">Glutamate carboxypeptidase</fullName>
        <ecNumber evidence="7">3.4.17.11</ecNumber>
    </submittedName>
</protein>
<keyword evidence="8" id="KW-1185">Reference proteome</keyword>
<keyword evidence="2" id="KW-0479">Metal-binding</keyword>
<feature type="active site" description="Proton acceptor" evidence="5">
    <location>
        <position position="140"/>
    </location>
</feature>
<dbReference type="PANTHER" id="PTHR43808:SF9">
    <property type="entry name" value="BLL0789 PROTEIN"/>
    <property type="match status" value="1"/>
</dbReference>
<dbReference type="PROSITE" id="PS00758">
    <property type="entry name" value="ARGE_DAPE_CPG2_1"/>
    <property type="match status" value="1"/>
</dbReference>
<dbReference type="CDD" id="cd03885">
    <property type="entry name" value="M20_CPDG2"/>
    <property type="match status" value="1"/>
</dbReference>
<evidence type="ECO:0000256" key="4">
    <source>
        <dbReference type="ARBA" id="ARBA00022833"/>
    </source>
</evidence>
<keyword evidence="4" id="KW-0862">Zinc</keyword>
<dbReference type="InterPro" id="IPR036264">
    <property type="entry name" value="Bact_exopeptidase_dim_dom"/>
</dbReference>
<dbReference type="InterPro" id="IPR050072">
    <property type="entry name" value="Peptidase_M20A"/>
</dbReference>
<dbReference type="Gene3D" id="3.40.630.10">
    <property type="entry name" value="Zn peptidases"/>
    <property type="match status" value="1"/>
</dbReference>
<keyword evidence="7" id="KW-0645">Protease</keyword>
<evidence type="ECO:0000256" key="3">
    <source>
        <dbReference type="ARBA" id="ARBA00022801"/>
    </source>
</evidence>
<dbReference type="AlphaFoldDB" id="A0A7W9UKU1"/>
<reference evidence="7 8" key="1">
    <citation type="submission" date="2020-08" db="EMBL/GenBank/DDBJ databases">
        <title>Sequencing the genomes of 1000 actinobacteria strains.</title>
        <authorList>
            <person name="Klenk H.-P."/>
        </authorList>
    </citation>
    <scope>NUCLEOTIDE SEQUENCE [LARGE SCALE GENOMIC DNA]</scope>
    <source>
        <strain evidence="7 8">DSM 43582</strain>
    </source>
</reference>